<gene>
    <name evidence="1" type="ORF">Tco025E_06198</name>
</gene>
<proteinExistence type="predicted"/>
<evidence type="ECO:0000313" key="2">
    <source>
        <dbReference type="Proteomes" id="UP000284403"/>
    </source>
</evidence>
<dbReference type="Proteomes" id="UP000284403">
    <property type="component" value="Unassembled WGS sequence"/>
</dbReference>
<reference evidence="1 2" key="1">
    <citation type="journal article" date="2018" name="BMC Genomics">
        <title>Genomic comparison of Trypanosoma conorhini and Trypanosoma rangeli to Trypanosoma cruzi strains of high and low virulence.</title>
        <authorList>
            <person name="Bradwell K.R."/>
            <person name="Koparde V.N."/>
            <person name="Matveyev A.V."/>
            <person name="Serrano M.G."/>
            <person name="Alves J.M."/>
            <person name="Parikh H."/>
            <person name="Huang B."/>
            <person name="Lee V."/>
            <person name="Espinosa-Alvarez O."/>
            <person name="Ortiz P.A."/>
            <person name="Costa-Martins A.G."/>
            <person name="Teixeira M.M."/>
            <person name="Buck G.A."/>
        </authorList>
    </citation>
    <scope>NUCLEOTIDE SEQUENCE [LARGE SCALE GENOMIC DNA]</scope>
    <source>
        <strain evidence="1 2">025E</strain>
    </source>
</reference>
<name>A0A422P722_9TRYP</name>
<protein>
    <submittedName>
        <fullName evidence="1">Uncharacterized protein</fullName>
    </submittedName>
</protein>
<comment type="caution">
    <text evidence="1">The sequence shown here is derived from an EMBL/GenBank/DDBJ whole genome shotgun (WGS) entry which is preliminary data.</text>
</comment>
<dbReference type="AlphaFoldDB" id="A0A422P722"/>
<dbReference type="Gene3D" id="3.30.470.30">
    <property type="entry name" value="DNA ligase/mRNA capping enzyme"/>
    <property type="match status" value="1"/>
</dbReference>
<sequence>MMDYLQGLPFPFLRIVQVNAIVPFMCNPRIPVGIVVSVGEKAKKELLSDGKCDKTFSIIFSPFDVSATSNSLTEFEELFLLLLKDSNLLWDRTYIVHIHIQIQNSPDQEIRRIPVWDLVQFIGHLSADTATSVLGVSFSEDTIEESIQLTSPKKEGNVCYLNATLKKILDEGRSLDISNTCYGQTPAYIKRPITSIQFEYVRKEFEKWINADYESILLTRMVFADAADNFAKVKYYLRNRTVGEKILLMTDSQGDIFAAELRTGSIFALPNCFGDISSPIKNMVFEAVVTSSFRGYLECVIVVEDILCFEGEDIRKMSFHERWQYVEKMFLDDQRSRPHANTDQVVILRASYAPLDQAEQVLKNPPLEHPTLGLVFVPQLTQSDKETASSYIWIPPESITARFVAGKIEDVPDTNGEIKRAWLQARAKDREFVSYNEEYADYSFDAHRFLERGFVIECLLRRSNDGAHWWEIIKDYDTTQGKRADSHDFVEKLVHVPGLTYEEMIWLLKAHSFKCGRCQNVSDVGKTNPRYQAYWCKKMLGRNGSWGMLVLWTSL</sequence>
<dbReference type="GeneID" id="40319809"/>
<dbReference type="OrthoDB" id="10248867at2759"/>
<keyword evidence="2" id="KW-1185">Reference proteome</keyword>
<organism evidence="1 2">
    <name type="scientific">Trypanosoma conorhini</name>
    <dbReference type="NCBI Taxonomy" id="83891"/>
    <lineage>
        <taxon>Eukaryota</taxon>
        <taxon>Discoba</taxon>
        <taxon>Euglenozoa</taxon>
        <taxon>Kinetoplastea</taxon>
        <taxon>Metakinetoplastina</taxon>
        <taxon>Trypanosomatida</taxon>
        <taxon>Trypanosomatidae</taxon>
        <taxon>Trypanosoma</taxon>
    </lineage>
</organism>
<dbReference type="RefSeq" id="XP_029226839.1">
    <property type="nucleotide sequence ID" value="XM_029373086.1"/>
</dbReference>
<accession>A0A422P722</accession>
<evidence type="ECO:0000313" key="1">
    <source>
        <dbReference type="EMBL" id="RNF13517.1"/>
    </source>
</evidence>
<dbReference type="EMBL" id="MKKU01000402">
    <property type="protein sequence ID" value="RNF13517.1"/>
    <property type="molecule type" value="Genomic_DNA"/>
</dbReference>